<evidence type="ECO:0008006" key="3">
    <source>
        <dbReference type="Google" id="ProtNLM"/>
    </source>
</evidence>
<proteinExistence type="predicted"/>
<accession>A0A931LV22</accession>
<dbReference type="InterPro" id="IPR010055">
    <property type="entry name" value="T2SS_protein-GspJ"/>
</dbReference>
<dbReference type="GO" id="GO:0015627">
    <property type="term" value="C:type II protein secretion system complex"/>
    <property type="evidence" value="ECO:0007669"/>
    <property type="project" value="InterPro"/>
</dbReference>
<comment type="caution">
    <text evidence="1">The sequence shown here is derived from an EMBL/GenBank/DDBJ whole genome shotgun (WGS) entry which is preliminary data.</text>
</comment>
<dbReference type="SUPFAM" id="SSF54523">
    <property type="entry name" value="Pili subunits"/>
    <property type="match status" value="1"/>
</dbReference>
<organism evidence="1 2">
    <name type="scientific">Fimbriimonas ginsengisoli</name>
    <dbReference type="NCBI Taxonomy" id="1005039"/>
    <lineage>
        <taxon>Bacteria</taxon>
        <taxon>Bacillati</taxon>
        <taxon>Armatimonadota</taxon>
        <taxon>Fimbriimonadia</taxon>
        <taxon>Fimbriimonadales</taxon>
        <taxon>Fimbriimonadaceae</taxon>
        <taxon>Fimbriimonas</taxon>
    </lineage>
</organism>
<evidence type="ECO:0000313" key="1">
    <source>
        <dbReference type="EMBL" id="MBI1756693.1"/>
    </source>
</evidence>
<evidence type="ECO:0000313" key="2">
    <source>
        <dbReference type="Proteomes" id="UP000727962"/>
    </source>
</evidence>
<gene>
    <name evidence="1" type="ORF">HYR64_06250</name>
</gene>
<protein>
    <recommendedName>
        <fullName evidence="3">Type II secretion system protein J</fullName>
    </recommendedName>
</protein>
<name>A0A931LV22_FIMGI</name>
<dbReference type="Proteomes" id="UP000727962">
    <property type="component" value="Unassembled WGS sequence"/>
</dbReference>
<dbReference type="GO" id="GO:0015628">
    <property type="term" value="P:protein secretion by the type II secretion system"/>
    <property type="evidence" value="ECO:0007669"/>
    <property type="project" value="InterPro"/>
</dbReference>
<reference evidence="1" key="1">
    <citation type="submission" date="2020-07" db="EMBL/GenBank/DDBJ databases">
        <title>Huge and variable diversity of episymbiotic CPR bacteria and DPANN archaea in groundwater ecosystems.</title>
        <authorList>
            <person name="He C.Y."/>
            <person name="Keren R."/>
            <person name="Whittaker M."/>
            <person name="Farag I.F."/>
            <person name="Doudna J."/>
            <person name="Cate J.H.D."/>
            <person name="Banfield J.F."/>
        </authorList>
    </citation>
    <scope>NUCLEOTIDE SEQUENCE</scope>
    <source>
        <strain evidence="1">NC_groundwater_17_Pr7_B-0.1um_64_12</strain>
    </source>
</reference>
<dbReference type="Pfam" id="PF11612">
    <property type="entry name" value="T2SSJ"/>
    <property type="match status" value="1"/>
</dbReference>
<dbReference type="InterPro" id="IPR045584">
    <property type="entry name" value="Pilin-like"/>
</dbReference>
<dbReference type="AlphaFoldDB" id="A0A931LV22"/>
<dbReference type="EMBL" id="JACOSL010000038">
    <property type="protein sequence ID" value="MBI1756693.1"/>
    <property type="molecule type" value="Genomic_DNA"/>
</dbReference>
<sequence length="238" mass="25580">MTLIELLVAGLMTAVLTGAIGSAYISSLGFERRSLDARQSEEARIRFEDRLSRLIASATLGTDRTDRLSYFIGEVGAQQSGPAAVASTNSSDTLVFTCVGQRLPGIMLDSNNDFESMNSELGPQGGSIEVGLSMTPVGNPPEQKQGLFIRQQRPADGDPTQGGLESVFDAGVRQIGFEFFDGLNWQPQWNTQTGAHRLPAAVRVSYQIEGDEQSRVFVVRIASSNVTPDNPVAQGANQ</sequence>